<dbReference type="InterPro" id="IPR044730">
    <property type="entry name" value="RNase_H-like_dom_plant"/>
</dbReference>
<reference evidence="2 3" key="1">
    <citation type="journal article" date="2021" name="Comput. Struct. Biotechnol. J.">
        <title>De novo genome assembly of the potent medicinal plant Rehmannia glutinosa using nanopore technology.</title>
        <authorList>
            <person name="Ma L."/>
            <person name="Dong C."/>
            <person name="Song C."/>
            <person name="Wang X."/>
            <person name="Zheng X."/>
            <person name="Niu Y."/>
            <person name="Chen S."/>
            <person name="Feng W."/>
        </authorList>
    </citation>
    <scope>NUCLEOTIDE SEQUENCE [LARGE SCALE GENOMIC DNA]</scope>
    <source>
        <strain evidence="2">DH-2019</strain>
    </source>
</reference>
<dbReference type="Proteomes" id="UP001318860">
    <property type="component" value="Unassembled WGS sequence"/>
</dbReference>
<dbReference type="InterPro" id="IPR052929">
    <property type="entry name" value="RNase_H-like_EbsB-rel"/>
</dbReference>
<feature type="domain" description="RNase H type-1" evidence="1">
    <location>
        <begin position="112"/>
        <end position="221"/>
    </location>
</feature>
<protein>
    <recommendedName>
        <fullName evidence="1">RNase H type-1 domain-containing protein</fullName>
    </recommendedName>
</protein>
<gene>
    <name evidence="2" type="ORF">DH2020_011549</name>
</gene>
<name>A0ABR0XDV0_REHGL</name>
<sequence length="221" mass="25343">MVQTRPIDIPYIWIIPIVAESFSQWLFRVLSCCKEEDVALILFILWSIWKQRNEEFWNKTHLSPEATVYAAKSFLYDWVQAKMVKGNVFLQEQADIKCPLWHKPPSLSFKCNVDAAIFQKENMVGFGMILRNDMAEFVVCRTTCLQGIPSVKEAEAMGLKEALSWIKELQLNLVSFEVDAKGVADSIRGDDLDLSEFGSLISDCKEILQECPSFSVCFVRR</sequence>
<dbReference type="EMBL" id="JABTTQ020000005">
    <property type="protein sequence ID" value="KAK6157301.1"/>
    <property type="molecule type" value="Genomic_DNA"/>
</dbReference>
<evidence type="ECO:0000313" key="2">
    <source>
        <dbReference type="EMBL" id="KAK6157301.1"/>
    </source>
</evidence>
<dbReference type="Gene3D" id="3.30.420.10">
    <property type="entry name" value="Ribonuclease H-like superfamily/Ribonuclease H"/>
    <property type="match status" value="1"/>
</dbReference>
<organism evidence="2 3">
    <name type="scientific">Rehmannia glutinosa</name>
    <name type="common">Chinese foxglove</name>
    <dbReference type="NCBI Taxonomy" id="99300"/>
    <lineage>
        <taxon>Eukaryota</taxon>
        <taxon>Viridiplantae</taxon>
        <taxon>Streptophyta</taxon>
        <taxon>Embryophyta</taxon>
        <taxon>Tracheophyta</taxon>
        <taxon>Spermatophyta</taxon>
        <taxon>Magnoliopsida</taxon>
        <taxon>eudicotyledons</taxon>
        <taxon>Gunneridae</taxon>
        <taxon>Pentapetalae</taxon>
        <taxon>asterids</taxon>
        <taxon>lamiids</taxon>
        <taxon>Lamiales</taxon>
        <taxon>Orobanchaceae</taxon>
        <taxon>Rehmannieae</taxon>
        <taxon>Rehmannia</taxon>
    </lineage>
</organism>
<comment type="caution">
    <text evidence="2">The sequence shown here is derived from an EMBL/GenBank/DDBJ whole genome shotgun (WGS) entry which is preliminary data.</text>
</comment>
<dbReference type="CDD" id="cd06222">
    <property type="entry name" value="RNase_H_like"/>
    <property type="match status" value="1"/>
</dbReference>
<dbReference type="InterPro" id="IPR036397">
    <property type="entry name" value="RNaseH_sf"/>
</dbReference>
<evidence type="ECO:0000259" key="1">
    <source>
        <dbReference type="Pfam" id="PF13456"/>
    </source>
</evidence>
<dbReference type="PANTHER" id="PTHR47074:SF48">
    <property type="entry name" value="POLYNUCLEOTIDYL TRANSFERASE, RIBONUCLEASE H-LIKE SUPERFAMILY PROTEIN"/>
    <property type="match status" value="1"/>
</dbReference>
<accession>A0ABR0XDV0</accession>
<keyword evidence="3" id="KW-1185">Reference proteome</keyword>
<evidence type="ECO:0000313" key="3">
    <source>
        <dbReference type="Proteomes" id="UP001318860"/>
    </source>
</evidence>
<proteinExistence type="predicted"/>
<dbReference type="InterPro" id="IPR002156">
    <property type="entry name" value="RNaseH_domain"/>
</dbReference>
<dbReference type="SUPFAM" id="SSF53098">
    <property type="entry name" value="Ribonuclease H-like"/>
    <property type="match status" value="1"/>
</dbReference>
<dbReference type="Pfam" id="PF13456">
    <property type="entry name" value="RVT_3"/>
    <property type="match status" value="1"/>
</dbReference>
<dbReference type="PANTHER" id="PTHR47074">
    <property type="entry name" value="BNAC02G40300D PROTEIN"/>
    <property type="match status" value="1"/>
</dbReference>
<dbReference type="InterPro" id="IPR012337">
    <property type="entry name" value="RNaseH-like_sf"/>
</dbReference>